<dbReference type="AlphaFoldDB" id="A0A6J2XF63"/>
<evidence type="ECO:0000313" key="4">
    <source>
        <dbReference type="RefSeq" id="XP_030749917.1"/>
    </source>
</evidence>
<evidence type="ECO:0000256" key="1">
    <source>
        <dbReference type="SAM" id="Coils"/>
    </source>
</evidence>
<evidence type="ECO:0000313" key="3">
    <source>
        <dbReference type="RefSeq" id="XP_030749916.1"/>
    </source>
</evidence>
<accession>A0A6J2XF63</accession>
<dbReference type="Gene3D" id="3.30.160.570">
    <property type="entry name" value="Ncd80 complex, Spc24 subunit"/>
    <property type="match status" value="1"/>
</dbReference>
<sequence>MDSDNDFTSATGAMMESMKCIVGEFNERCSNMSILFDTFLSETLNYGGIEEAILHEKNHEQSKHKSIESRINRNTEYLKKREVELERIKAEKTNKEEELSELERQVKKQRENIASRLELKERIKAKKDEILTYKLLTRTSFDYSGKKVTGLVSNERLKYFKLDPEKLSQDEITQALWQLIIDDEDNTKK</sequence>
<dbReference type="RefSeq" id="XP_030749917.1">
    <property type="nucleotide sequence ID" value="XM_030894057.1"/>
</dbReference>
<dbReference type="RefSeq" id="XP_030749916.1">
    <property type="nucleotide sequence ID" value="XM_030894056.1"/>
</dbReference>
<feature type="coiled-coil region" evidence="1">
    <location>
        <begin position="78"/>
        <end position="119"/>
    </location>
</feature>
<keyword evidence="1" id="KW-0175">Coiled coil</keyword>
<dbReference type="GeneID" id="115877752"/>
<dbReference type="OrthoDB" id="10560745at2759"/>
<organism evidence="2 4">
    <name type="scientific">Sitophilus oryzae</name>
    <name type="common">Rice weevil</name>
    <name type="synonym">Curculio oryzae</name>
    <dbReference type="NCBI Taxonomy" id="7048"/>
    <lineage>
        <taxon>Eukaryota</taxon>
        <taxon>Metazoa</taxon>
        <taxon>Ecdysozoa</taxon>
        <taxon>Arthropoda</taxon>
        <taxon>Hexapoda</taxon>
        <taxon>Insecta</taxon>
        <taxon>Pterygota</taxon>
        <taxon>Neoptera</taxon>
        <taxon>Endopterygota</taxon>
        <taxon>Coleoptera</taxon>
        <taxon>Polyphaga</taxon>
        <taxon>Cucujiformia</taxon>
        <taxon>Curculionidae</taxon>
        <taxon>Dryophthorinae</taxon>
        <taxon>Sitophilus</taxon>
    </lineage>
</organism>
<reference evidence="3 4" key="1">
    <citation type="submission" date="2025-04" db="UniProtKB">
        <authorList>
            <consortium name="RefSeq"/>
        </authorList>
    </citation>
    <scope>IDENTIFICATION</scope>
    <source>
        <tissue evidence="3 4">Gonads</tissue>
    </source>
</reference>
<keyword evidence="2" id="KW-1185">Reference proteome</keyword>
<name>A0A6J2XF63_SITOR</name>
<protein>
    <submittedName>
        <fullName evidence="3 4">Uncharacterized protein LOC115877752</fullName>
    </submittedName>
</protein>
<dbReference type="Proteomes" id="UP000504635">
    <property type="component" value="Unplaced"/>
</dbReference>
<proteinExistence type="predicted"/>
<gene>
    <name evidence="3 4" type="primary">LOC115877752</name>
</gene>
<evidence type="ECO:0000313" key="2">
    <source>
        <dbReference type="Proteomes" id="UP000504635"/>
    </source>
</evidence>
<dbReference type="KEGG" id="soy:115877752"/>